<sequence length="83" mass="9642">MPAYFYVEKNGNEIQSKLIFKKNNQHVCAPYQKTYDIAYSLLYLGNGFIDDRYPTCYEFVNNKSELGFSPIPITESLKNLGFK</sequence>
<keyword evidence="2" id="KW-1185">Reference proteome</keyword>
<accession>A0A378QEZ5</accession>
<proteinExistence type="predicted"/>
<evidence type="ECO:0000313" key="1">
    <source>
        <dbReference type="EMBL" id="STY99405.1"/>
    </source>
</evidence>
<name>A0A378QEZ5_MORLA</name>
<reference evidence="1 2" key="1">
    <citation type="submission" date="2018-06" db="EMBL/GenBank/DDBJ databases">
        <authorList>
            <consortium name="Pathogen Informatics"/>
            <person name="Doyle S."/>
        </authorList>
    </citation>
    <scope>NUCLEOTIDE SEQUENCE [LARGE SCALE GENOMIC DNA]</scope>
    <source>
        <strain evidence="1 2">NCTC7911</strain>
    </source>
</reference>
<dbReference type="Proteomes" id="UP000254107">
    <property type="component" value="Unassembled WGS sequence"/>
</dbReference>
<dbReference type="AlphaFoldDB" id="A0A378QEZ5"/>
<dbReference type="RefSeq" id="WP_115247343.1">
    <property type="nucleotide sequence ID" value="NZ_UGQC01000001.1"/>
</dbReference>
<protein>
    <submittedName>
        <fullName evidence="1">Uncharacterized protein</fullName>
    </submittedName>
</protein>
<dbReference type="EMBL" id="UGQC01000001">
    <property type="protein sequence ID" value="STY99405.1"/>
    <property type="molecule type" value="Genomic_DNA"/>
</dbReference>
<dbReference type="GeneID" id="302271642"/>
<organism evidence="1 2">
    <name type="scientific">Moraxella lacunata</name>
    <dbReference type="NCBI Taxonomy" id="477"/>
    <lineage>
        <taxon>Bacteria</taxon>
        <taxon>Pseudomonadati</taxon>
        <taxon>Pseudomonadota</taxon>
        <taxon>Gammaproteobacteria</taxon>
        <taxon>Moraxellales</taxon>
        <taxon>Moraxellaceae</taxon>
        <taxon>Moraxella</taxon>
    </lineage>
</organism>
<evidence type="ECO:0000313" key="2">
    <source>
        <dbReference type="Proteomes" id="UP000254107"/>
    </source>
</evidence>
<gene>
    <name evidence="1" type="ORF">NCTC7911_00781</name>
</gene>